<dbReference type="EMBL" id="UINC01049793">
    <property type="protein sequence ID" value="SVB61991.1"/>
    <property type="molecule type" value="Genomic_DNA"/>
</dbReference>
<dbReference type="InterPro" id="IPR012338">
    <property type="entry name" value="Beta-lactam/transpept-like"/>
</dbReference>
<evidence type="ECO:0000313" key="2">
    <source>
        <dbReference type="EMBL" id="SVB61991.1"/>
    </source>
</evidence>
<organism evidence="2">
    <name type="scientific">marine metagenome</name>
    <dbReference type="NCBI Taxonomy" id="408172"/>
    <lineage>
        <taxon>unclassified sequences</taxon>
        <taxon>metagenomes</taxon>
        <taxon>ecological metagenomes</taxon>
    </lineage>
</organism>
<reference evidence="2" key="1">
    <citation type="submission" date="2018-05" db="EMBL/GenBank/DDBJ databases">
        <authorList>
            <person name="Lanie J.A."/>
            <person name="Ng W.-L."/>
            <person name="Kazmierczak K.M."/>
            <person name="Andrzejewski T.M."/>
            <person name="Davidsen T.M."/>
            <person name="Wayne K.J."/>
            <person name="Tettelin H."/>
            <person name="Glass J.I."/>
            <person name="Rusch D."/>
            <person name="Podicherti R."/>
            <person name="Tsui H.-C.T."/>
            <person name="Winkler M.E."/>
        </authorList>
    </citation>
    <scope>NUCLEOTIDE SEQUENCE</scope>
</reference>
<sequence length="195" mass="21898">MRASRTILILLLIATVLANIVYWQDPWLWRRFGNTFLQLAGAAPSLLEPNELISGDNSFELPVAEPDKLAIRNEALESAVAFAARVDSFALIATHKGVIQVEWYAEGWDRKSLTQSQSMHKSLQALLMGVAIEDRLIDSVNDPVEKYLSAWQNDPRGSITLHELMIMSSGLAQYAFTLNPFTDDFRWLYSGDTVP</sequence>
<protein>
    <recommendedName>
        <fullName evidence="1">Beta-lactamase-related domain-containing protein</fullName>
    </recommendedName>
</protein>
<dbReference type="AlphaFoldDB" id="A0A382FJ35"/>
<proteinExistence type="predicted"/>
<dbReference type="SUPFAM" id="SSF56601">
    <property type="entry name" value="beta-lactamase/transpeptidase-like"/>
    <property type="match status" value="1"/>
</dbReference>
<dbReference type="Pfam" id="PF00144">
    <property type="entry name" value="Beta-lactamase"/>
    <property type="match status" value="1"/>
</dbReference>
<feature type="non-terminal residue" evidence="2">
    <location>
        <position position="195"/>
    </location>
</feature>
<accession>A0A382FJ35</accession>
<feature type="domain" description="Beta-lactamase-related" evidence="1">
    <location>
        <begin position="84"/>
        <end position="186"/>
    </location>
</feature>
<name>A0A382FJ35_9ZZZZ</name>
<dbReference type="InterPro" id="IPR001466">
    <property type="entry name" value="Beta-lactam-related"/>
</dbReference>
<evidence type="ECO:0000259" key="1">
    <source>
        <dbReference type="Pfam" id="PF00144"/>
    </source>
</evidence>
<gene>
    <name evidence="2" type="ORF">METZ01_LOCUS214845</name>
</gene>
<dbReference type="Gene3D" id="3.40.710.10">
    <property type="entry name" value="DD-peptidase/beta-lactamase superfamily"/>
    <property type="match status" value="1"/>
</dbReference>